<organism evidence="2 3">
    <name type="scientific">Pseudoalteromonas xiamenensis</name>
    <dbReference type="NCBI Taxonomy" id="882626"/>
    <lineage>
        <taxon>Bacteria</taxon>
        <taxon>Pseudomonadati</taxon>
        <taxon>Pseudomonadota</taxon>
        <taxon>Gammaproteobacteria</taxon>
        <taxon>Alteromonadales</taxon>
        <taxon>Pseudoalteromonadaceae</taxon>
        <taxon>Pseudoalteromonas</taxon>
    </lineage>
</organism>
<evidence type="ECO:0000259" key="1">
    <source>
        <dbReference type="PROSITE" id="PS51186"/>
    </source>
</evidence>
<dbReference type="InterPro" id="IPR051531">
    <property type="entry name" value="N-acetyltransferase"/>
</dbReference>
<evidence type="ECO:0000313" key="2">
    <source>
        <dbReference type="EMBL" id="QTH71710.1"/>
    </source>
</evidence>
<keyword evidence="3" id="KW-1185">Reference proteome</keyword>
<accession>A0A975HN08</accession>
<name>A0A975HN08_9GAMM</name>
<dbReference type="Pfam" id="PF13302">
    <property type="entry name" value="Acetyltransf_3"/>
    <property type="match status" value="1"/>
</dbReference>
<feature type="domain" description="N-acetyltransferase" evidence="1">
    <location>
        <begin position="6"/>
        <end position="174"/>
    </location>
</feature>
<sequence>MNENLYSIPNIETKRLRLRAWRQADFQPLSIAYADPNFMKFIGNGVPLSPQESWRSMAMMIGHWHLKGFGLWAVEDKITNEFVGRIGLFEPEGWPAIEIGWGIVPEHWGKGYAYEGALAVKQWAFEQLKLDALISIIHPDNLPSIALAKKLGALFSHQENIGNSAFSIYKMTLTSSSSTKLLLKE</sequence>
<reference evidence="2" key="1">
    <citation type="submission" date="2021-03" db="EMBL/GenBank/DDBJ databases">
        <title>Complete Genome of Pseudoalteromonas xiamenensis STKMTI.2, a new potential marine bacterium producing anti-Vibrio compounds.</title>
        <authorList>
            <person name="Handayani D.P."/>
            <person name="Isnansetyo A."/>
            <person name="Istiqomah I."/>
            <person name="Jumina J."/>
        </authorList>
    </citation>
    <scope>NUCLEOTIDE SEQUENCE</scope>
    <source>
        <strain evidence="2">STKMTI.2</strain>
    </source>
</reference>
<evidence type="ECO:0000313" key="3">
    <source>
        <dbReference type="Proteomes" id="UP000664904"/>
    </source>
</evidence>
<dbReference type="Proteomes" id="UP000664904">
    <property type="component" value="Chromosome"/>
</dbReference>
<dbReference type="Gene3D" id="3.40.630.30">
    <property type="match status" value="1"/>
</dbReference>
<dbReference type="SUPFAM" id="SSF55729">
    <property type="entry name" value="Acyl-CoA N-acyltransferases (Nat)"/>
    <property type="match status" value="1"/>
</dbReference>
<dbReference type="InterPro" id="IPR016181">
    <property type="entry name" value="Acyl_CoA_acyltransferase"/>
</dbReference>
<dbReference type="PANTHER" id="PTHR43792:SF1">
    <property type="entry name" value="N-ACETYLTRANSFERASE DOMAIN-CONTAINING PROTEIN"/>
    <property type="match status" value="1"/>
</dbReference>
<dbReference type="EMBL" id="CP072133">
    <property type="protein sequence ID" value="QTH71710.1"/>
    <property type="molecule type" value="Genomic_DNA"/>
</dbReference>
<proteinExistence type="predicted"/>
<dbReference type="RefSeq" id="WP_208843334.1">
    <property type="nucleotide sequence ID" value="NZ_CP072133.1"/>
</dbReference>
<dbReference type="PANTHER" id="PTHR43792">
    <property type="entry name" value="GNAT FAMILY, PUTATIVE (AFU_ORTHOLOGUE AFUA_3G00765)-RELATED-RELATED"/>
    <property type="match status" value="1"/>
</dbReference>
<protein>
    <submittedName>
        <fullName evidence="2">GNAT family N-acetyltransferase</fullName>
    </submittedName>
</protein>
<dbReference type="AlphaFoldDB" id="A0A975HN08"/>
<dbReference type="PROSITE" id="PS51186">
    <property type="entry name" value="GNAT"/>
    <property type="match status" value="1"/>
</dbReference>
<dbReference type="GO" id="GO:0016747">
    <property type="term" value="F:acyltransferase activity, transferring groups other than amino-acyl groups"/>
    <property type="evidence" value="ECO:0007669"/>
    <property type="project" value="InterPro"/>
</dbReference>
<dbReference type="KEGG" id="pxi:J5O05_01740"/>
<gene>
    <name evidence="2" type="ORF">J5O05_01740</name>
</gene>
<dbReference type="InterPro" id="IPR000182">
    <property type="entry name" value="GNAT_dom"/>
</dbReference>